<proteinExistence type="predicted"/>
<name>A0A6B3LAG7_9BACT</name>
<dbReference type="EMBL" id="CP066776">
    <property type="protein sequence ID" value="QQL44941.1"/>
    <property type="molecule type" value="Genomic_DNA"/>
</dbReference>
<dbReference type="Proteomes" id="UP000475117">
    <property type="component" value="Chromosome"/>
</dbReference>
<sequence>MMMMRKWLFLTVFGCAVVSAVGNSVSSLPAEDQANLLGPIGQTFALPVGGGLNVDAVTLGRAAHFYKEDKENGWLGAVSVELREDLDGNPETWDPGEVLARSEAVELLGQGSDVTANLAQPVRLRGGRVYALVVLDGRGRVATRRVGLSPAGARPGWCLFSDKKPAFEGRFDLAMRLEATADGDVSSLPAVDSANFEESCGQTFTMAQSMEVDAIEVGGAKLMGHQDDIDNKSVKLVLSEDADGDASTWGLGAEIAESTVKDLALGDGVVTRFEFPSGVRLRQGRVYVLSFANSGGGDVAVRVGLGEETSRLNGVLFDKGEPIYEDRFDLAMRLRGSSGARASMGTGSSTVRYQGLKLHLRRKR</sequence>
<evidence type="ECO:0000313" key="1">
    <source>
        <dbReference type="EMBL" id="QQL44941.1"/>
    </source>
</evidence>
<protein>
    <submittedName>
        <fullName evidence="1">Uncharacterized protein</fullName>
    </submittedName>
</protein>
<gene>
    <name evidence="1" type="ORF">G3M56_013905</name>
</gene>
<keyword evidence="2" id="KW-1185">Reference proteome</keyword>
<dbReference type="KEGG" id="soa:G3M56_013905"/>
<dbReference type="AlphaFoldDB" id="A0A6B3LAG7"/>
<reference evidence="1 2" key="1">
    <citation type="submission" date="2020-12" db="EMBL/GenBank/DDBJ databases">
        <title>Sulforoseuscoccus oceanibium gen. nov., sp. nov., a representative of the phylum Verrucomicrobia with special cytoplasmic membrane, and proposal of Sulforoseuscoccusaceae fam. nov.</title>
        <authorList>
            <person name="Xi F."/>
        </authorList>
    </citation>
    <scope>NUCLEOTIDE SEQUENCE [LARGE SCALE GENOMIC DNA]</scope>
    <source>
        <strain evidence="1 2">T37</strain>
    </source>
</reference>
<organism evidence="1 2">
    <name type="scientific">Sulfuriroseicoccus oceanibius</name>
    <dbReference type="NCBI Taxonomy" id="2707525"/>
    <lineage>
        <taxon>Bacteria</taxon>
        <taxon>Pseudomonadati</taxon>
        <taxon>Verrucomicrobiota</taxon>
        <taxon>Verrucomicrobiia</taxon>
        <taxon>Verrucomicrobiales</taxon>
        <taxon>Verrucomicrobiaceae</taxon>
        <taxon>Sulfuriroseicoccus</taxon>
    </lineage>
</organism>
<dbReference type="RefSeq" id="WP_235203477.1">
    <property type="nucleotide sequence ID" value="NZ_CP066776.1"/>
</dbReference>
<evidence type="ECO:0000313" key="2">
    <source>
        <dbReference type="Proteomes" id="UP000475117"/>
    </source>
</evidence>
<accession>A0A6B3LAG7</accession>